<evidence type="ECO:0000313" key="2">
    <source>
        <dbReference type="Proteomes" id="UP001221558"/>
    </source>
</evidence>
<dbReference type="RefSeq" id="WP_274266087.1">
    <property type="nucleotide sequence ID" value="NZ_CP117880.1"/>
</dbReference>
<name>A0ABY7WCG7_9SPHI</name>
<dbReference type="InterPro" id="IPR007709">
    <property type="entry name" value="N-FG_amidohydro"/>
</dbReference>
<dbReference type="Pfam" id="PF05013">
    <property type="entry name" value="FGase"/>
    <property type="match status" value="1"/>
</dbReference>
<organism evidence="1 2">
    <name type="scientific">Sphingobacterium oryzagri</name>
    <dbReference type="NCBI Taxonomy" id="3025669"/>
    <lineage>
        <taxon>Bacteria</taxon>
        <taxon>Pseudomonadati</taxon>
        <taxon>Bacteroidota</taxon>
        <taxon>Sphingobacteriia</taxon>
        <taxon>Sphingobacteriales</taxon>
        <taxon>Sphingobacteriaceae</taxon>
        <taxon>Sphingobacterium</taxon>
    </lineage>
</organism>
<proteinExistence type="predicted"/>
<gene>
    <name evidence="1" type="ORF">PQ465_13685</name>
</gene>
<keyword evidence="2" id="KW-1185">Reference proteome</keyword>
<accession>A0ABY7WCG7</accession>
<dbReference type="EMBL" id="CP117880">
    <property type="protein sequence ID" value="WDF67357.1"/>
    <property type="molecule type" value="Genomic_DNA"/>
</dbReference>
<dbReference type="Proteomes" id="UP001221558">
    <property type="component" value="Chromosome"/>
</dbReference>
<evidence type="ECO:0000313" key="1">
    <source>
        <dbReference type="EMBL" id="WDF67357.1"/>
    </source>
</evidence>
<reference evidence="1 2" key="1">
    <citation type="submission" date="2023-02" db="EMBL/GenBank/DDBJ databases">
        <title>Genome sequence of Sphingobacterium sp. KACC 22765.</title>
        <authorList>
            <person name="Kim S."/>
            <person name="Heo J."/>
            <person name="Kwon S.-W."/>
        </authorList>
    </citation>
    <scope>NUCLEOTIDE SEQUENCE [LARGE SCALE GENOMIC DNA]</scope>
    <source>
        <strain evidence="1 2">KACC 22765</strain>
    </source>
</reference>
<protein>
    <submittedName>
        <fullName evidence="1">N-formylglutamate amidohydrolase</fullName>
    </submittedName>
</protein>
<dbReference type="Gene3D" id="3.40.630.40">
    <property type="entry name" value="Zn-dependent exopeptidases"/>
    <property type="match status" value="1"/>
</dbReference>
<dbReference type="SUPFAM" id="SSF53187">
    <property type="entry name" value="Zn-dependent exopeptidases"/>
    <property type="match status" value="1"/>
</dbReference>
<sequence length="263" mass="30439">MPTLFDYKVYREDSPFWVFAIHDGHQISPEVAPYLSIDEKDRLREEDPYTASMAELPVNRYVVGTSRFQLDINRKQEASVYHSPELAWGLTVWKSQTPANLQEQLYDDYSKAYDKIDSLIQETIDTHGFFVVLDIHSYNAKRSGPDADIDTEADPQINLGSHYNKPAWRHVIDHFMQSVSQQKLLDEPIDIRENVKFKGGHLAQHLLEKFGDKGCVLSVEFRKDFMDEWTGIPYTPVIQACKQLLMHALQDLQKMELQHGVAR</sequence>